<dbReference type="OrthoDB" id="5600002at2759"/>
<organism evidence="2 3">
    <name type="scientific">Ascobolus immersus RN42</name>
    <dbReference type="NCBI Taxonomy" id="1160509"/>
    <lineage>
        <taxon>Eukaryota</taxon>
        <taxon>Fungi</taxon>
        <taxon>Dikarya</taxon>
        <taxon>Ascomycota</taxon>
        <taxon>Pezizomycotina</taxon>
        <taxon>Pezizomycetes</taxon>
        <taxon>Pezizales</taxon>
        <taxon>Ascobolaceae</taxon>
        <taxon>Ascobolus</taxon>
    </lineage>
</organism>
<feature type="compositionally biased region" description="Basic and acidic residues" evidence="1">
    <location>
        <begin position="513"/>
        <end position="523"/>
    </location>
</feature>
<dbReference type="STRING" id="1160509.A0A3N4HWX0"/>
<feature type="compositionally biased region" description="Low complexity" evidence="1">
    <location>
        <begin position="611"/>
        <end position="632"/>
    </location>
</feature>
<feature type="compositionally biased region" description="Polar residues" evidence="1">
    <location>
        <begin position="1"/>
        <end position="11"/>
    </location>
</feature>
<evidence type="ECO:0000313" key="2">
    <source>
        <dbReference type="EMBL" id="RPA77008.1"/>
    </source>
</evidence>
<dbReference type="GO" id="GO:0005884">
    <property type="term" value="C:actin filament"/>
    <property type="evidence" value="ECO:0007669"/>
    <property type="project" value="TreeGrafter"/>
</dbReference>
<keyword evidence="3" id="KW-1185">Reference proteome</keyword>
<feature type="compositionally biased region" description="Pro residues" evidence="1">
    <location>
        <begin position="1434"/>
        <end position="1460"/>
    </location>
</feature>
<proteinExistence type="predicted"/>
<feature type="region of interest" description="Disordered" evidence="1">
    <location>
        <begin position="1571"/>
        <end position="1595"/>
    </location>
</feature>
<feature type="region of interest" description="Disordered" evidence="1">
    <location>
        <begin position="1514"/>
        <end position="1550"/>
    </location>
</feature>
<feature type="region of interest" description="Disordered" evidence="1">
    <location>
        <begin position="1264"/>
        <end position="1298"/>
    </location>
</feature>
<feature type="compositionally biased region" description="Pro residues" evidence="1">
    <location>
        <begin position="1272"/>
        <end position="1297"/>
    </location>
</feature>
<feature type="compositionally biased region" description="Pro residues" evidence="1">
    <location>
        <begin position="1344"/>
        <end position="1361"/>
    </location>
</feature>
<dbReference type="GO" id="GO:0030041">
    <property type="term" value="P:actin filament polymerization"/>
    <property type="evidence" value="ECO:0007669"/>
    <property type="project" value="TreeGrafter"/>
</dbReference>
<gene>
    <name evidence="2" type="ORF">BJ508DRAFT_310530</name>
</gene>
<feature type="region of interest" description="Disordered" evidence="1">
    <location>
        <begin position="509"/>
        <end position="535"/>
    </location>
</feature>
<dbReference type="EMBL" id="ML119733">
    <property type="protein sequence ID" value="RPA77008.1"/>
    <property type="molecule type" value="Genomic_DNA"/>
</dbReference>
<feature type="compositionally biased region" description="Basic and acidic residues" evidence="1">
    <location>
        <begin position="831"/>
        <end position="841"/>
    </location>
</feature>
<dbReference type="InterPro" id="IPR051412">
    <property type="entry name" value="Formin_Homology_Diaphanous_sf"/>
</dbReference>
<feature type="region of interest" description="Disordered" evidence="1">
    <location>
        <begin position="1163"/>
        <end position="1211"/>
    </location>
</feature>
<feature type="region of interest" description="Disordered" evidence="1">
    <location>
        <begin position="1341"/>
        <end position="1364"/>
    </location>
</feature>
<evidence type="ECO:0000256" key="1">
    <source>
        <dbReference type="SAM" id="MobiDB-lite"/>
    </source>
</evidence>
<dbReference type="Proteomes" id="UP000275078">
    <property type="component" value="Unassembled WGS sequence"/>
</dbReference>
<protein>
    <submittedName>
        <fullName evidence="2">Uncharacterized protein</fullName>
    </submittedName>
</protein>
<feature type="region of interest" description="Disordered" evidence="1">
    <location>
        <begin position="608"/>
        <end position="632"/>
    </location>
</feature>
<feature type="compositionally biased region" description="Pro residues" evidence="1">
    <location>
        <begin position="659"/>
        <end position="681"/>
    </location>
</feature>
<sequence length="1623" mass="178739">MDVNQLESNQDVEVKIEIPSASHTEECPVENQPPQSSPECCETVPGPVVESETVLPATDLPEAATEPAIEDPQNESAAVESIAEVQDEPAAVESIEEVQAEPAIDSVQSESSTQCCETTPEPVTEISSAEPPSESCETIPEAVVESQTVEPASVQTEVLPESAVEAPTPEPVEAVKVEEDPVIVEARTIGAVVEFYPPLPEGFVLDYKPNLGRFNYSHSNAINKAKESLQSIYGQDVEVVVGAVPVKDHPVSAAWPNTPLVRVSVVAKKRLPSIISDSVVRFDESYKTYLKIVYTGPMTSADTFHKRGLQALYQWSRFLVGERLESTEELINQAREDVTAFLSVAQQQTSNLENLLQMEFVLDSLVRSRLSDYEYGSRVRSPPMWIDPNVRKSGFIEAPVDILQKASTRFHSTLTSMNSMLSRPLPDSHHNRQVELYNQLIAAREKCHEAFDSFVAARRAGEDPTKVDWFHIAIGSPPVSIFEQEEYPKPAPLPHPAMMAHCMPARPPVRTGETAKPKPEEAKAGSSIPKTSSNPIELAIQKSIDHRKQLLETISSKPSTEIDVAPVLAELTGLNQQEKLVFTLRHNPELQKASPEKIEAVLSYGKEDATPKAVAPPTTSAPVPPSTTDSPANALASFQRQLEIMAEQNRRRALQCPGVPFPVIPQDNPAPPAAQQPPPSTPGDQKTVGTDKDSMPLTESEEASQRQETQPRTPEGQKTTIKTPPNPLAAYEEQLRTLEAQNKARLLRARAEQQTVANPPVTANGGDQKKVLDESEQALANVFQVDGPSRVPQFHRFRMNPGPNQSNHALADYQMQLMVLEQQNKRRLLRARAEQDAKASCDGESPEVPQKDTDGPLSPGFPPPLPFPCGKQYDGNSKAAETEGSPPCTTMAGMQSRMHRMARQAALQTAQQYDGNSKVAETEDPPPCTTMAGMQSRLARQVALQTAQQYDGNSKEAETEGPPPCTTMAGMQSRLLRQAALQTAQQMHTQAIRQQQQLRAAQMMQESERQSRMASIPPVSGPVGLAPILGNPILGCSPPNPQPFSPEEYQQQLAILEEQGRRRILRARAEQDNSSCPTLVCGAPPPPITDNGVLLARTFPKYNAQELNNLQQFLHALDRNGPMTTLTSDGVLLARTFPRYNVQQLNELQNFLRKLDCNSQFRGEPPITSWGGSSRPSNEPVKPVSPVQARPPMPPCGYPGPPRPPMGPPMAPPMAPPAASFPWPPPHLNQEAAEQFRKLQAEKMSLMTDHSIKQHRLDRAIEELKNSSPNPYYIPPPPPPPPSVTLPPRFAAPPPLGPEAAQQFRTLQEAKYRLLRGPPTHPAEVKALAEIEMEIQALLQRHQPQPPQQCIPSNPPPPPHFTPEAAQSFRNLQEERTRMRQGMPLDHQAWKRIESNVSALYAAQSQASPPTVNPAELTRPSQGTPVSGPCGMMMPPPPPPPMIPPPPPPPAPPAFHPVPPMGVRTNANSTPNLTVEAIMLKEQMRKIEMRLEVVKNTLKDREVEQKVWGAVKKAAEKKEDAGEKKSEEEPVEELVPEKKEEPVVEEEEKVEVVEEKEEVIVEEELEVVEEKEAVVEESKTEELVDEEEEPVVVEKKEEVVPGKKAKVEEEFDSDDEFDMVEMC</sequence>
<accession>A0A3N4HWX0</accession>
<reference evidence="2 3" key="1">
    <citation type="journal article" date="2018" name="Nat. Ecol. Evol.">
        <title>Pezizomycetes genomes reveal the molecular basis of ectomycorrhizal truffle lifestyle.</title>
        <authorList>
            <person name="Murat C."/>
            <person name="Payen T."/>
            <person name="Noel B."/>
            <person name="Kuo A."/>
            <person name="Morin E."/>
            <person name="Chen J."/>
            <person name="Kohler A."/>
            <person name="Krizsan K."/>
            <person name="Balestrini R."/>
            <person name="Da Silva C."/>
            <person name="Montanini B."/>
            <person name="Hainaut M."/>
            <person name="Levati E."/>
            <person name="Barry K.W."/>
            <person name="Belfiori B."/>
            <person name="Cichocki N."/>
            <person name="Clum A."/>
            <person name="Dockter R.B."/>
            <person name="Fauchery L."/>
            <person name="Guy J."/>
            <person name="Iotti M."/>
            <person name="Le Tacon F."/>
            <person name="Lindquist E.A."/>
            <person name="Lipzen A."/>
            <person name="Malagnac F."/>
            <person name="Mello A."/>
            <person name="Molinier V."/>
            <person name="Miyauchi S."/>
            <person name="Poulain J."/>
            <person name="Riccioni C."/>
            <person name="Rubini A."/>
            <person name="Sitrit Y."/>
            <person name="Splivallo R."/>
            <person name="Traeger S."/>
            <person name="Wang M."/>
            <person name="Zifcakova L."/>
            <person name="Wipf D."/>
            <person name="Zambonelli A."/>
            <person name="Paolocci F."/>
            <person name="Nowrousian M."/>
            <person name="Ottonello S."/>
            <person name="Baldrian P."/>
            <person name="Spatafora J.W."/>
            <person name="Henrissat B."/>
            <person name="Nagy L.G."/>
            <person name="Aury J.M."/>
            <person name="Wincker P."/>
            <person name="Grigoriev I.V."/>
            <person name="Bonfante P."/>
            <person name="Martin F.M."/>
        </authorList>
    </citation>
    <scope>NUCLEOTIDE SEQUENCE [LARGE SCALE GENOMIC DNA]</scope>
    <source>
        <strain evidence="2 3">RN42</strain>
    </source>
</reference>
<dbReference type="PANTHER" id="PTHR45691:SF6">
    <property type="entry name" value="PROTEIN DIAPHANOUS"/>
    <property type="match status" value="1"/>
</dbReference>
<feature type="region of interest" description="Disordered" evidence="1">
    <location>
        <begin position="1"/>
        <end position="42"/>
    </location>
</feature>
<feature type="region of interest" description="Disordered" evidence="1">
    <location>
        <begin position="1406"/>
        <end position="1468"/>
    </location>
</feature>
<feature type="compositionally biased region" description="Pro residues" evidence="1">
    <location>
        <begin position="1189"/>
        <end position="1211"/>
    </location>
</feature>
<feature type="compositionally biased region" description="Basic and acidic residues" evidence="1">
    <location>
        <begin position="1514"/>
        <end position="1528"/>
    </location>
</feature>
<feature type="region of interest" description="Disordered" evidence="1">
    <location>
        <begin position="64"/>
        <end position="89"/>
    </location>
</feature>
<feature type="region of interest" description="Disordered" evidence="1">
    <location>
        <begin position="830"/>
        <end position="859"/>
    </location>
</feature>
<dbReference type="PANTHER" id="PTHR45691">
    <property type="entry name" value="PROTEIN DIAPHANOUS"/>
    <property type="match status" value="1"/>
</dbReference>
<name>A0A3N4HWX0_ASCIM</name>
<feature type="region of interest" description="Disordered" evidence="1">
    <location>
        <begin position="657"/>
        <end position="725"/>
    </location>
</feature>
<feature type="compositionally biased region" description="Basic and acidic residues" evidence="1">
    <location>
        <begin position="1571"/>
        <end position="1582"/>
    </location>
</feature>
<feature type="compositionally biased region" description="Polar residues" evidence="1">
    <location>
        <begin position="706"/>
        <end position="723"/>
    </location>
</feature>
<evidence type="ECO:0000313" key="3">
    <source>
        <dbReference type="Proteomes" id="UP000275078"/>
    </source>
</evidence>